<evidence type="ECO:0000313" key="6">
    <source>
        <dbReference type="EMBL" id="TYL94348.1"/>
    </source>
</evidence>
<dbReference type="PANTHER" id="PTHR34218:SF4">
    <property type="entry name" value="ACYL-HOMOSERINE LACTONE ACYLASE QUIP"/>
    <property type="match status" value="1"/>
</dbReference>
<feature type="active site" description="Nucleophile" evidence="4">
    <location>
        <position position="236"/>
    </location>
</feature>
<evidence type="ECO:0000256" key="4">
    <source>
        <dbReference type="PIRSR" id="PIRSR001227-1"/>
    </source>
</evidence>
<dbReference type="GO" id="GO:0017000">
    <property type="term" value="P:antibiotic biosynthetic process"/>
    <property type="evidence" value="ECO:0007669"/>
    <property type="project" value="InterPro"/>
</dbReference>
<dbReference type="EMBL" id="VSSS01000028">
    <property type="protein sequence ID" value="TYL94348.1"/>
    <property type="molecule type" value="Genomic_DNA"/>
</dbReference>
<evidence type="ECO:0000313" key="7">
    <source>
        <dbReference type="Proteomes" id="UP000324758"/>
    </source>
</evidence>
<dbReference type="AlphaFoldDB" id="A0A5D3KH62"/>
<dbReference type="InterPro" id="IPR043146">
    <property type="entry name" value="Penicillin_amidase_N_B-knob"/>
</dbReference>
<name>A0A5D3KH62_9BRAD</name>
<dbReference type="Gene3D" id="1.10.10.2580">
    <property type="entry name" value="Penicillin Acylase III, Chain A, Domain 2"/>
    <property type="match status" value="1"/>
</dbReference>
<evidence type="ECO:0000256" key="2">
    <source>
        <dbReference type="ARBA" id="ARBA00022801"/>
    </source>
</evidence>
<comment type="cofactor">
    <cofactor evidence="5">
        <name>Ca(2+)</name>
        <dbReference type="ChEBI" id="CHEBI:29108"/>
    </cofactor>
    <text evidence="5">Binds 1 Ca(2+) ion per dimer.</text>
</comment>
<dbReference type="PIRSF" id="PIRSF001227">
    <property type="entry name" value="Pen_acylase"/>
    <property type="match status" value="1"/>
</dbReference>
<dbReference type="OrthoDB" id="9760084at2"/>
<gene>
    <name evidence="6" type="ORF">FXB40_18050</name>
</gene>
<dbReference type="SUPFAM" id="SSF56235">
    <property type="entry name" value="N-terminal nucleophile aminohydrolases (Ntn hydrolases)"/>
    <property type="match status" value="1"/>
</dbReference>
<dbReference type="PANTHER" id="PTHR34218">
    <property type="entry name" value="PEPTIDASE S45 PENICILLIN AMIDASE"/>
    <property type="match status" value="1"/>
</dbReference>
<dbReference type="Gene3D" id="3.60.20.10">
    <property type="entry name" value="Glutamine Phosphoribosylpyrophosphate, subunit 1, domain 1"/>
    <property type="match status" value="1"/>
</dbReference>
<dbReference type="GO" id="GO:0046872">
    <property type="term" value="F:metal ion binding"/>
    <property type="evidence" value="ECO:0007669"/>
    <property type="project" value="UniProtKB-KW"/>
</dbReference>
<evidence type="ECO:0000256" key="1">
    <source>
        <dbReference type="ARBA" id="ARBA00006586"/>
    </source>
</evidence>
<dbReference type="InterPro" id="IPR014395">
    <property type="entry name" value="Pen/GL7ACA/AHL_acylase"/>
</dbReference>
<dbReference type="InterPro" id="IPR002692">
    <property type="entry name" value="S45"/>
</dbReference>
<keyword evidence="7" id="KW-1185">Reference proteome</keyword>
<keyword evidence="3" id="KW-0865">Zymogen</keyword>
<organism evidence="6 7">
    <name type="scientific">Bradyrhizobium rifense</name>
    <dbReference type="NCBI Taxonomy" id="515499"/>
    <lineage>
        <taxon>Bacteria</taxon>
        <taxon>Pseudomonadati</taxon>
        <taxon>Pseudomonadota</taxon>
        <taxon>Alphaproteobacteria</taxon>
        <taxon>Hyphomicrobiales</taxon>
        <taxon>Nitrobacteraceae</taxon>
        <taxon>Bradyrhizobium</taxon>
    </lineage>
</organism>
<dbReference type="Gene3D" id="1.10.439.10">
    <property type="entry name" value="Penicillin Amidohydrolase, domain 1"/>
    <property type="match status" value="1"/>
</dbReference>
<dbReference type="CDD" id="cd03747">
    <property type="entry name" value="Ntn_PGA_like"/>
    <property type="match status" value="1"/>
</dbReference>
<dbReference type="Gene3D" id="2.30.120.10">
    <property type="match status" value="1"/>
</dbReference>
<keyword evidence="2" id="KW-0378">Hydrolase</keyword>
<keyword evidence="5" id="KW-0106">Calcium</keyword>
<dbReference type="InterPro" id="IPR043147">
    <property type="entry name" value="Penicillin_amidase_A-knob"/>
</dbReference>
<sequence>MANTIDFSSKDYLPDLDSAAVVPGLRGAVDLRRDAWGIPHIRAASVTDGFAGLGFAHAQDRLWQMEALLRRGTGRYAEWVGKPAIAGDILARQLNTTGASKRDFALLNAETKAMLEAYARGVNAFIALGVWPVEYALLGAKPSAWEPWHSIAVMRQIGFLMGSVWWKLWRAAALPIVGAGEIGKLRFDDGGDDMLCIPPGAEGERYLAALADLKPGLEAMLATGNYQADAEVAGGSNNWVLSSQRTATGRPLLAGDPHRVLEMPSMYYQAHLACDEFDAIGLSVPGAPGFPNFGHNGKVAWCVTHAFVDIHDLYIERFDAAVENTAFKGGWSPVTHRAETISVRGESDVVIDVVETMHGPVIVGEPKAGTALVLRSMQFAEPDTSFDCTLKVLRSSTVKELYEAGAEWGLMDHNLVAADIKGQIGNRVRAKVPVRPRANGWLPVPGWTGEHEWKGMIPFADMPWTIDPVEQAIVTANNRVMENGTHYFCTDAMPPHRTRRIWQRLAGMAKATVEDMASIHRDTVSVVAIEFRDRIRNVAVAGEALVLRDRILDWDGAMDAQSKAAVAYVALRTALTKLVADKSGVRAVSESPYTKVPPGIFGESQIWWTVPQLLRANDTGLLKGASWDELLAQALVDAARDCPAEDWAAVHRPILRHPLSAIYPEYAASLDKPCGLLGGDNDTPFATGYIARLGTKATYAALSRYVFDVGAWDNCQWIVFHGASGHTASASYDNQNAAWVEGKMVPMLYDWKQIESSATSHQQLRSA</sequence>
<dbReference type="GO" id="GO:0016811">
    <property type="term" value="F:hydrolase activity, acting on carbon-nitrogen (but not peptide) bonds, in linear amides"/>
    <property type="evidence" value="ECO:0007669"/>
    <property type="project" value="InterPro"/>
</dbReference>
<accession>A0A5D3KH62</accession>
<proteinExistence type="inferred from homology"/>
<feature type="binding site" evidence="5">
    <location>
        <position position="312"/>
    </location>
    <ligand>
        <name>Ca(2+)</name>
        <dbReference type="ChEBI" id="CHEBI:29108"/>
    </ligand>
</feature>
<comment type="caution">
    <text evidence="6">The sequence shown here is derived from an EMBL/GenBank/DDBJ whole genome shotgun (WGS) entry which is preliminary data.</text>
</comment>
<reference evidence="6 7" key="1">
    <citation type="submission" date="2019-08" db="EMBL/GenBank/DDBJ databases">
        <title>Bradyrhizobium hipponensis sp. nov., a rhizobium isolated from a Lupinus angustifolius root nodule in Tunisia.</title>
        <authorList>
            <person name="Off K."/>
            <person name="Rejili M."/>
            <person name="Mars M."/>
            <person name="Brachmann A."/>
            <person name="Marin M."/>
        </authorList>
    </citation>
    <scope>NUCLEOTIDE SEQUENCE [LARGE SCALE GENOMIC DNA]</scope>
    <source>
        <strain evidence="6 7">CTAW71</strain>
    </source>
</reference>
<evidence type="ECO:0000256" key="3">
    <source>
        <dbReference type="ARBA" id="ARBA00023145"/>
    </source>
</evidence>
<dbReference type="InterPro" id="IPR023343">
    <property type="entry name" value="Penicillin_amidase_dom1"/>
</dbReference>
<dbReference type="Proteomes" id="UP000324758">
    <property type="component" value="Unassembled WGS sequence"/>
</dbReference>
<dbReference type="InterPro" id="IPR029055">
    <property type="entry name" value="Ntn_hydrolases_N"/>
</dbReference>
<keyword evidence="5" id="KW-0479">Metal-binding</keyword>
<comment type="similarity">
    <text evidence="1">Belongs to the peptidase S45 family.</text>
</comment>
<evidence type="ECO:0000256" key="5">
    <source>
        <dbReference type="PIRSR" id="PIRSR001227-2"/>
    </source>
</evidence>
<feature type="binding site" evidence="5">
    <location>
        <position position="309"/>
    </location>
    <ligand>
        <name>Ca(2+)</name>
        <dbReference type="ChEBI" id="CHEBI:29108"/>
    </ligand>
</feature>
<dbReference type="Pfam" id="PF01804">
    <property type="entry name" value="Penicil_amidase"/>
    <property type="match status" value="1"/>
</dbReference>
<dbReference type="Gene3D" id="1.10.1400.10">
    <property type="match status" value="1"/>
</dbReference>
<dbReference type="RefSeq" id="WP_148773538.1">
    <property type="nucleotide sequence ID" value="NZ_VSSS01000028.1"/>
</dbReference>
<protein>
    <submittedName>
        <fullName evidence="6">Penicillin acylase family protein</fullName>
    </submittedName>
</protein>